<organism evidence="1">
    <name type="scientific">freshwater metagenome</name>
    <dbReference type="NCBI Taxonomy" id="449393"/>
    <lineage>
        <taxon>unclassified sequences</taxon>
        <taxon>metagenomes</taxon>
        <taxon>ecological metagenomes</taxon>
    </lineage>
</organism>
<dbReference type="AlphaFoldDB" id="A0A6J7G7B1"/>
<evidence type="ECO:0000313" key="1">
    <source>
        <dbReference type="EMBL" id="CAB4902644.1"/>
    </source>
</evidence>
<sequence>MPDDLRALWRRAQHGWPASYPLVQFPNAPLLVAIAGSLAARVLSGDASAVATAVSRIGVVIWAYEELVHGDNAVRRVFGVAGLTYMAVQISGVAD</sequence>
<name>A0A6J7G7B1_9ZZZZ</name>
<dbReference type="EMBL" id="CAFBMK010000024">
    <property type="protein sequence ID" value="CAB4902644.1"/>
    <property type="molecule type" value="Genomic_DNA"/>
</dbReference>
<reference evidence="1" key="1">
    <citation type="submission" date="2020-05" db="EMBL/GenBank/DDBJ databases">
        <authorList>
            <person name="Chiriac C."/>
            <person name="Salcher M."/>
            <person name="Ghai R."/>
            <person name="Kavagutti S V."/>
        </authorList>
    </citation>
    <scope>NUCLEOTIDE SEQUENCE</scope>
</reference>
<gene>
    <name evidence="1" type="ORF">UFOPK3564_00671</name>
</gene>
<protein>
    <submittedName>
        <fullName evidence="1">Unannotated protein</fullName>
    </submittedName>
</protein>
<proteinExistence type="predicted"/>
<accession>A0A6J7G7B1</accession>